<comment type="caution">
    <text evidence="8">The sequence shown here is derived from an EMBL/GenBank/DDBJ whole genome shotgun (WGS) entry which is preliminary data.</text>
</comment>
<dbReference type="RefSeq" id="WP_006948607.1">
    <property type="nucleotide sequence ID" value="NZ_BAJI01000013.1"/>
</dbReference>
<feature type="domain" description="Dihydroneopterin aldolase/epimerase" evidence="7">
    <location>
        <begin position="8"/>
        <end position="120"/>
    </location>
</feature>
<evidence type="ECO:0000256" key="5">
    <source>
        <dbReference type="ARBA" id="ARBA00023239"/>
    </source>
</evidence>
<dbReference type="EC" id="4.1.2.25" evidence="6"/>
<evidence type="ECO:0000256" key="1">
    <source>
        <dbReference type="ARBA" id="ARBA00001353"/>
    </source>
</evidence>
<dbReference type="Proteomes" id="UP000004394">
    <property type="component" value="Unassembled WGS sequence"/>
</dbReference>
<accession>E0NRJ8</accession>
<evidence type="ECO:0000256" key="3">
    <source>
        <dbReference type="ARBA" id="ARBA00005708"/>
    </source>
</evidence>
<keyword evidence="5 6" id="KW-0456">Lyase</keyword>
<organism evidence="8 9">
    <name type="scientific">Hoylesella marshii DSM 16973 = JCM 13450</name>
    <dbReference type="NCBI Taxonomy" id="862515"/>
    <lineage>
        <taxon>Bacteria</taxon>
        <taxon>Pseudomonadati</taxon>
        <taxon>Bacteroidota</taxon>
        <taxon>Bacteroidia</taxon>
        <taxon>Bacteroidales</taxon>
        <taxon>Prevotellaceae</taxon>
        <taxon>Hoylesella</taxon>
    </lineage>
</organism>
<sequence length="126" mass="14177">MQLQQSYIYIKGIRLHAYHGVLPQERLTGNEYLIDLMVEYPVETAMLSDRVEDTMSYADAFELVKAEMKEPSALIEHVARRIGEAVFLRFPKAASLVLRITKQNPPMGASCDGAGVELHLINDKTV</sequence>
<dbReference type="OrthoDB" id="9803748at2"/>
<dbReference type="PANTHER" id="PTHR42844:SF1">
    <property type="entry name" value="DIHYDRONEOPTERIN ALDOLASE 1-RELATED"/>
    <property type="match status" value="1"/>
</dbReference>
<dbReference type="EMBL" id="AEEI01000026">
    <property type="protein sequence ID" value="EFM02294.1"/>
    <property type="molecule type" value="Genomic_DNA"/>
</dbReference>
<comment type="catalytic activity">
    <reaction evidence="1 6">
        <text>7,8-dihydroneopterin = 6-hydroxymethyl-7,8-dihydropterin + glycolaldehyde</text>
        <dbReference type="Rhea" id="RHEA:10540"/>
        <dbReference type="ChEBI" id="CHEBI:17001"/>
        <dbReference type="ChEBI" id="CHEBI:17071"/>
        <dbReference type="ChEBI" id="CHEBI:44841"/>
        <dbReference type="EC" id="4.1.2.25"/>
    </reaction>
</comment>
<evidence type="ECO:0000259" key="7">
    <source>
        <dbReference type="SMART" id="SM00905"/>
    </source>
</evidence>
<reference evidence="8" key="1">
    <citation type="submission" date="2010-07" db="EMBL/GenBank/DDBJ databases">
        <authorList>
            <person name="Muzny D."/>
            <person name="Qin X."/>
            <person name="Deng J."/>
            <person name="Jiang H."/>
            <person name="Liu Y."/>
            <person name="Qu J."/>
            <person name="Song X.-Z."/>
            <person name="Zhang L."/>
            <person name="Thornton R."/>
            <person name="Coyle M."/>
            <person name="Francisco L."/>
            <person name="Jackson L."/>
            <person name="Javaid M."/>
            <person name="Korchina V."/>
            <person name="Kovar C."/>
            <person name="Mata R."/>
            <person name="Mathew T."/>
            <person name="Ngo R."/>
            <person name="Nguyen L."/>
            <person name="Nguyen N."/>
            <person name="Okwuonu G."/>
            <person name="Ongeri F."/>
            <person name="Pham C."/>
            <person name="Simmons D."/>
            <person name="Wilczek-Boney K."/>
            <person name="Hale W."/>
            <person name="Jakkamsetti A."/>
            <person name="Pham P."/>
            <person name="Ruth R."/>
            <person name="San Lucas F."/>
            <person name="Warren J."/>
            <person name="Zhang J."/>
            <person name="Zhao Z."/>
            <person name="Zhou C."/>
            <person name="Zhu D."/>
            <person name="Lee S."/>
            <person name="Bess C."/>
            <person name="Blankenburg K."/>
            <person name="Forbes L."/>
            <person name="Fu Q."/>
            <person name="Gubbala S."/>
            <person name="Hirani K."/>
            <person name="Jayaseelan J.C."/>
            <person name="Lara F."/>
            <person name="Munidasa M."/>
            <person name="Palculict T."/>
            <person name="Patil S."/>
            <person name="Pu L.-L."/>
            <person name="Saada N."/>
            <person name="Tang L."/>
            <person name="Weissenberger G."/>
            <person name="Zhu Y."/>
            <person name="Hemphill L."/>
            <person name="Shang Y."/>
            <person name="Youmans B."/>
            <person name="Ayvaz T."/>
            <person name="Ross M."/>
            <person name="Santibanez J."/>
            <person name="Aqrawi P."/>
            <person name="Gross S."/>
            <person name="Joshi V."/>
            <person name="Fowler G."/>
            <person name="Nazareth L."/>
            <person name="Reid J."/>
            <person name="Worley K."/>
            <person name="Petrosino J."/>
            <person name="Highlander S."/>
            <person name="Gibbs R."/>
        </authorList>
    </citation>
    <scope>NUCLEOTIDE SEQUENCE [LARGE SCALE GENOMIC DNA]</scope>
    <source>
        <strain evidence="8">DSM 16973</strain>
    </source>
</reference>
<dbReference type="InterPro" id="IPR006157">
    <property type="entry name" value="FolB_dom"/>
</dbReference>
<evidence type="ECO:0000313" key="9">
    <source>
        <dbReference type="Proteomes" id="UP000004394"/>
    </source>
</evidence>
<comment type="pathway">
    <text evidence="2 6">Cofactor biosynthesis; tetrahydrofolate biosynthesis; 2-amino-4-hydroxy-6-hydroxymethyl-7,8-dihydropteridine diphosphate from 7,8-dihydroneopterin triphosphate: step 3/4.</text>
</comment>
<dbReference type="STRING" id="862515.HMPREF0658_0799"/>
<keyword evidence="4 6" id="KW-0289">Folate biosynthesis</keyword>
<dbReference type="eggNOG" id="COG1539">
    <property type="taxonomic scope" value="Bacteria"/>
</dbReference>
<dbReference type="Pfam" id="PF02152">
    <property type="entry name" value="FolB"/>
    <property type="match status" value="1"/>
</dbReference>
<gene>
    <name evidence="8" type="primary">folB</name>
    <name evidence="8" type="ORF">HMPREF0658_0799</name>
</gene>
<dbReference type="NCBIfam" id="TIGR00525">
    <property type="entry name" value="folB"/>
    <property type="match status" value="1"/>
</dbReference>
<dbReference type="GO" id="GO:0046656">
    <property type="term" value="P:folic acid biosynthetic process"/>
    <property type="evidence" value="ECO:0007669"/>
    <property type="project" value="UniProtKB-UniRule"/>
</dbReference>
<dbReference type="InterPro" id="IPR006156">
    <property type="entry name" value="Dihydroneopterin_aldolase"/>
</dbReference>
<dbReference type="Gene3D" id="3.30.1130.10">
    <property type="match status" value="1"/>
</dbReference>
<dbReference type="HOGENOM" id="CLU_112632_1_2_10"/>
<comment type="similarity">
    <text evidence="3 6">Belongs to the DHNA family.</text>
</comment>
<dbReference type="GO" id="GO:0004150">
    <property type="term" value="F:dihydroneopterin aldolase activity"/>
    <property type="evidence" value="ECO:0007669"/>
    <property type="project" value="UniProtKB-UniRule"/>
</dbReference>
<evidence type="ECO:0000256" key="6">
    <source>
        <dbReference type="RuleBase" id="RU362079"/>
    </source>
</evidence>
<dbReference type="UniPathway" id="UPA00077">
    <property type="reaction ID" value="UER00154"/>
</dbReference>
<dbReference type="AlphaFoldDB" id="E0NRJ8"/>
<protein>
    <recommendedName>
        <fullName evidence="6">7,8-dihydroneopterin aldolase</fullName>
        <ecNumber evidence="6">4.1.2.25</ecNumber>
    </recommendedName>
</protein>
<dbReference type="NCBIfam" id="TIGR00526">
    <property type="entry name" value="folB_dom"/>
    <property type="match status" value="1"/>
</dbReference>
<proteinExistence type="inferred from homology"/>
<evidence type="ECO:0000256" key="4">
    <source>
        <dbReference type="ARBA" id="ARBA00022909"/>
    </source>
</evidence>
<keyword evidence="9" id="KW-1185">Reference proteome</keyword>
<dbReference type="GO" id="GO:0046654">
    <property type="term" value="P:tetrahydrofolate biosynthetic process"/>
    <property type="evidence" value="ECO:0007669"/>
    <property type="project" value="UniProtKB-UniRule"/>
</dbReference>
<evidence type="ECO:0000313" key="8">
    <source>
        <dbReference type="EMBL" id="EFM02294.1"/>
    </source>
</evidence>
<comment type="function">
    <text evidence="6">Catalyzes the conversion of 7,8-dihydroneopterin to 6-hydroxymethyl-7,8-dihydropterin.</text>
</comment>
<dbReference type="GO" id="GO:0005737">
    <property type="term" value="C:cytoplasm"/>
    <property type="evidence" value="ECO:0007669"/>
    <property type="project" value="TreeGrafter"/>
</dbReference>
<dbReference type="SUPFAM" id="SSF55620">
    <property type="entry name" value="Tetrahydrobiopterin biosynthesis enzymes-like"/>
    <property type="match status" value="1"/>
</dbReference>
<dbReference type="PANTHER" id="PTHR42844">
    <property type="entry name" value="DIHYDRONEOPTERIN ALDOLASE 1-RELATED"/>
    <property type="match status" value="1"/>
</dbReference>
<name>E0NRJ8_9BACT</name>
<dbReference type="InterPro" id="IPR043133">
    <property type="entry name" value="GTP-CH-I_C/QueF"/>
</dbReference>
<dbReference type="SMART" id="SM00905">
    <property type="entry name" value="FolB"/>
    <property type="match status" value="1"/>
</dbReference>
<evidence type="ECO:0000256" key="2">
    <source>
        <dbReference type="ARBA" id="ARBA00005013"/>
    </source>
</evidence>